<dbReference type="Pfam" id="PF13478">
    <property type="entry name" value="XdhC_C"/>
    <property type="match status" value="1"/>
</dbReference>
<dbReference type="EMBL" id="JAOBTT010000002">
    <property type="protein sequence ID" value="MDZ7279942.1"/>
    <property type="molecule type" value="Genomic_DNA"/>
</dbReference>
<evidence type="ECO:0000259" key="1">
    <source>
        <dbReference type="Pfam" id="PF02625"/>
    </source>
</evidence>
<proteinExistence type="predicted"/>
<keyword evidence="4" id="KW-1185">Reference proteome</keyword>
<dbReference type="Pfam" id="PF02625">
    <property type="entry name" value="XdhC_CoxI"/>
    <property type="match status" value="1"/>
</dbReference>
<name>A0ABU5LJ28_9GAMM</name>
<dbReference type="Proteomes" id="UP001288620">
    <property type="component" value="Unassembled WGS sequence"/>
</dbReference>
<feature type="domain" description="XdhC Rossmann" evidence="2">
    <location>
        <begin position="168"/>
        <end position="313"/>
    </location>
</feature>
<organism evidence="3 4">
    <name type="scientific">Pantoea eucrina</name>
    <dbReference type="NCBI Taxonomy" id="472693"/>
    <lineage>
        <taxon>Bacteria</taxon>
        <taxon>Pseudomonadati</taxon>
        <taxon>Pseudomonadota</taxon>
        <taxon>Gammaproteobacteria</taxon>
        <taxon>Enterobacterales</taxon>
        <taxon>Erwiniaceae</taxon>
        <taxon>Pantoea</taxon>
    </lineage>
</organism>
<dbReference type="RefSeq" id="WP_322543842.1">
    <property type="nucleotide sequence ID" value="NZ_JAOBTT010000002.1"/>
</dbReference>
<dbReference type="PANTHER" id="PTHR30388:SF4">
    <property type="entry name" value="MOLYBDENUM COFACTOR INSERTION CHAPERONE PAOD"/>
    <property type="match status" value="1"/>
</dbReference>
<reference evidence="4" key="1">
    <citation type="submission" date="2023-07" db="EMBL/GenBank/DDBJ databases">
        <title>Structural and functional analysis of rice phyllospheric bacteria for their antimicrobial properties and defense elicitation against blast disease.</title>
        <authorList>
            <person name="Sahu K.P."/>
            <person name="Asharani P."/>
            <person name="Kumar M."/>
            <person name="Reddy B."/>
            <person name="Kumar A."/>
        </authorList>
    </citation>
    <scope>NUCLEOTIDE SEQUENCE [LARGE SCALE GENOMIC DNA]</scope>
    <source>
        <strain evidence="4">OsEp_Plm_30P10</strain>
    </source>
</reference>
<dbReference type="InterPro" id="IPR003777">
    <property type="entry name" value="XdhC_CoxI"/>
</dbReference>
<dbReference type="PANTHER" id="PTHR30388">
    <property type="entry name" value="ALDEHYDE OXIDOREDUCTASE MOLYBDENUM COFACTOR ASSEMBLY PROTEIN"/>
    <property type="match status" value="1"/>
</dbReference>
<sequence length="336" mass="35386">MHALDLQVLNAGRQWLHAHTVWLCTVISTFGSSPRPPGAMMAIRADGRYSGSLSGGCVEESFIERIQAQAFNAPSQLIRYGEGGYAPDQALPCGGSLSILVEKLPPGAESQAYLTTMVDALTQATALVKRVTLPEACTSLTPVGFSGKTEAEVCGDAITLTLATPPRLIVCGLSSVAVFCANFALALGFETLVCEHRPDTLVTLAPGLSEGITLLEVFPARYLEEHGCHAGTAILSLTHDPRIDDLTMMEAVQLPAFYLGAMGSLRNSQKRRERLVAFGDVTPEQLQRIHAPVGLAIGSKTPAEIALSIMADIVRHKNGVVNAGASAVAVPCAGLA</sequence>
<gene>
    <name evidence="3" type="ORF">N4G40_16955</name>
</gene>
<feature type="domain" description="XdhC- CoxI" evidence="1">
    <location>
        <begin position="19"/>
        <end position="81"/>
    </location>
</feature>
<dbReference type="Gene3D" id="3.40.50.720">
    <property type="entry name" value="NAD(P)-binding Rossmann-like Domain"/>
    <property type="match status" value="1"/>
</dbReference>
<evidence type="ECO:0000313" key="3">
    <source>
        <dbReference type="EMBL" id="MDZ7279942.1"/>
    </source>
</evidence>
<dbReference type="InterPro" id="IPR052698">
    <property type="entry name" value="MoCofactor_Util/Proc"/>
</dbReference>
<accession>A0ABU5LJ28</accession>
<comment type="caution">
    <text evidence="3">The sequence shown here is derived from an EMBL/GenBank/DDBJ whole genome shotgun (WGS) entry which is preliminary data.</text>
</comment>
<evidence type="ECO:0000259" key="2">
    <source>
        <dbReference type="Pfam" id="PF13478"/>
    </source>
</evidence>
<evidence type="ECO:0000313" key="4">
    <source>
        <dbReference type="Proteomes" id="UP001288620"/>
    </source>
</evidence>
<dbReference type="InterPro" id="IPR027051">
    <property type="entry name" value="XdhC_Rossmann_dom"/>
</dbReference>
<protein>
    <submittedName>
        <fullName evidence="3">XdhC family protein</fullName>
    </submittedName>
</protein>